<dbReference type="AlphaFoldDB" id="A0A369JPV1"/>
<feature type="domain" description="Chromatin assembly factor 1 subunit A dimerization" evidence="6">
    <location>
        <begin position="503"/>
        <end position="574"/>
    </location>
</feature>
<feature type="compositionally biased region" description="Basic and acidic residues" evidence="5">
    <location>
        <begin position="269"/>
        <end position="281"/>
    </location>
</feature>
<gene>
    <name evidence="7" type="ORF">Hypma_008755</name>
</gene>
<dbReference type="InterPro" id="IPR022043">
    <property type="entry name" value="CAF1A_DD"/>
</dbReference>
<keyword evidence="2" id="KW-0227">DNA damage</keyword>
<dbReference type="PANTHER" id="PTHR15272">
    <property type="entry name" value="CHROMATIN ASSEMBLY FACTOR 1 SUBUNIT A CAF-1 SUBUNIT A"/>
    <property type="match status" value="1"/>
</dbReference>
<feature type="region of interest" description="Disordered" evidence="5">
    <location>
        <begin position="1"/>
        <end position="20"/>
    </location>
</feature>
<dbReference type="OrthoDB" id="440676at2759"/>
<dbReference type="GO" id="GO:0006281">
    <property type="term" value="P:DNA repair"/>
    <property type="evidence" value="ECO:0007669"/>
    <property type="project" value="UniProtKB-KW"/>
</dbReference>
<evidence type="ECO:0000256" key="2">
    <source>
        <dbReference type="ARBA" id="ARBA00022763"/>
    </source>
</evidence>
<evidence type="ECO:0000256" key="1">
    <source>
        <dbReference type="ARBA" id="ARBA00004123"/>
    </source>
</evidence>
<evidence type="ECO:0000256" key="4">
    <source>
        <dbReference type="ARBA" id="ARBA00023242"/>
    </source>
</evidence>
<dbReference type="InParanoid" id="A0A369JPV1"/>
<organism evidence="7 8">
    <name type="scientific">Hypsizygus marmoreus</name>
    <name type="common">White beech mushroom</name>
    <name type="synonym">Agaricus marmoreus</name>
    <dbReference type="NCBI Taxonomy" id="39966"/>
    <lineage>
        <taxon>Eukaryota</taxon>
        <taxon>Fungi</taxon>
        <taxon>Dikarya</taxon>
        <taxon>Basidiomycota</taxon>
        <taxon>Agaricomycotina</taxon>
        <taxon>Agaricomycetes</taxon>
        <taxon>Agaricomycetidae</taxon>
        <taxon>Agaricales</taxon>
        <taxon>Tricholomatineae</taxon>
        <taxon>Lyophyllaceae</taxon>
        <taxon>Hypsizygus</taxon>
    </lineage>
</organism>
<evidence type="ECO:0000259" key="6">
    <source>
        <dbReference type="Pfam" id="PF12253"/>
    </source>
</evidence>
<evidence type="ECO:0000313" key="7">
    <source>
        <dbReference type="EMBL" id="RDB24271.1"/>
    </source>
</evidence>
<reference evidence="7" key="1">
    <citation type="submission" date="2018-04" db="EMBL/GenBank/DDBJ databases">
        <title>Whole genome sequencing of Hypsizygus marmoreus.</title>
        <authorList>
            <person name="Choi I.-G."/>
            <person name="Min B."/>
            <person name="Kim J.-G."/>
            <person name="Kim S."/>
            <person name="Oh Y.-L."/>
            <person name="Kong W.-S."/>
            <person name="Park H."/>
            <person name="Jeong J."/>
            <person name="Song E.-S."/>
        </authorList>
    </citation>
    <scope>NUCLEOTIDE SEQUENCE [LARGE SCALE GENOMIC DNA]</scope>
    <source>
        <strain evidence="7">51987-8</strain>
    </source>
</reference>
<feature type="region of interest" description="Disordered" evidence="5">
    <location>
        <begin position="547"/>
        <end position="617"/>
    </location>
</feature>
<keyword evidence="8" id="KW-1185">Reference proteome</keyword>
<keyword evidence="4" id="KW-0539">Nucleus</keyword>
<proteinExistence type="predicted"/>
<name>A0A369JPV1_HYPMA</name>
<dbReference type="Proteomes" id="UP000076154">
    <property type="component" value="Unassembled WGS sequence"/>
</dbReference>
<sequence length="801" mass="89543">MKGPLTVMSGSASNKPRSERPLLVELKNGKAYFKQKCISFEKQSETLQEIVQFREMLEDRIERQASPLTAIPEEHRPLIAKMAHERKSYFSDKTLAALSKHIRHELLPTQDEDEVQDGDSSPASLALPLSAVEAAIKLIMQRNNYGLDGIGGGKPPAAVCVWRWEVKEQHRDWLPKHGREKAENRLAERIQVRARIGAARRDSDELQAKKDLWDLFEALPQNDRDAILDPKGAHKGPPKEPPSVDSSKPIDLTTEDNGSPQSSKKQQKKKSENEENSDTSKKASKVVRATKALDPQKAIKEQEKLEKKAAKAEKEKKEKEAQIKSRSLMANFFAKSKKTPSQSPSKETSTPVAGPSNVQTDFERHFKPFVLKKDSELAQINWFSDSTRRTGSSSMKLDNGVIVLDEDDEPKENGDVEMKSVEPDVTRMSTHDHLRSIISTLPSPAGRSRRHVPYKGTPHLKTHSSFSVRDTVSRLSEAEIVGDISLVRSLLSQLSDRSLLPAKVFIFSEDARPGYFGTWTRNSRIIGPRSPFAKDVLVFDYGYDSGEEWEDEPAGDADDVVEDAEDEDDAEDVDSDLDSWLVDDDEEPEMPLDEPEFHLPDLPPLPTKRKAEEGEKKMGKKRKVVIPLVPFARGPCWETSIGHCETDLFEPYQIRMFNDSPFPIDPFTFVSTCLEDSQDHPKPAISNDGVFAVPSLPDRLANVNSSTVAGSAISSSSSPPAPKKPAPAPKTPFPDAFLPVLLEKIASLKTGSINFLVEAIHRDLRDHKVKKNTIEAKVKEVGEKCKEKKFWVVKPVFQIPT</sequence>
<evidence type="ECO:0000256" key="5">
    <source>
        <dbReference type="SAM" id="MobiDB-lite"/>
    </source>
</evidence>
<dbReference type="Pfam" id="PF12253">
    <property type="entry name" value="CAF1A_dimeriz"/>
    <property type="match status" value="1"/>
</dbReference>
<protein>
    <recommendedName>
        <fullName evidence="6">Chromatin assembly factor 1 subunit A dimerization domain-containing protein</fullName>
    </recommendedName>
</protein>
<dbReference type="EMBL" id="LUEZ02000045">
    <property type="protein sequence ID" value="RDB24271.1"/>
    <property type="molecule type" value="Genomic_DNA"/>
</dbReference>
<feature type="compositionally biased region" description="Basic and acidic residues" evidence="5">
    <location>
        <begin position="297"/>
        <end position="323"/>
    </location>
</feature>
<dbReference type="GO" id="GO:0006334">
    <property type="term" value="P:nucleosome assembly"/>
    <property type="evidence" value="ECO:0007669"/>
    <property type="project" value="TreeGrafter"/>
</dbReference>
<dbReference type="PANTHER" id="PTHR15272:SF0">
    <property type="entry name" value="CHROMATIN ASSEMBLY FACTOR 1 SUBUNIT A"/>
    <property type="match status" value="1"/>
</dbReference>
<accession>A0A369JPV1</accession>
<comment type="subcellular location">
    <subcellularLocation>
        <location evidence="1">Nucleus</location>
    </subcellularLocation>
</comment>
<dbReference type="GO" id="GO:0005634">
    <property type="term" value="C:nucleus"/>
    <property type="evidence" value="ECO:0007669"/>
    <property type="project" value="UniProtKB-SubCell"/>
</dbReference>
<evidence type="ECO:0000313" key="8">
    <source>
        <dbReference type="Proteomes" id="UP000076154"/>
    </source>
</evidence>
<feature type="region of interest" description="Disordered" evidence="5">
    <location>
        <begin position="226"/>
        <end position="359"/>
    </location>
</feature>
<comment type="caution">
    <text evidence="7">The sequence shown here is derived from an EMBL/GenBank/DDBJ whole genome shotgun (WGS) entry which is preliminary data.</text>
</comment>
<keyword evidence="3" id="KW-0234">DNA repair</keyword>
<feature type="compositionally biased region" description="Acidic residues" evidence="5">
    <location>
        <begin position="547"/>
        <end position="594"/>
    </location>
</feature>
<feature type="compositionally biased region" description="Low complexity" evidence="5">
    <location>
        <begin position="339"/>
        <end position="351"/>
    </location>
</feature>
<dbReference type="GO" id="GO:0033186">
    <property type="term" value="C:CAF-1 complex"/>
    <property type="evidence" value="ECO:0007669"/>
    <property type="project" value="TreeGrafter"/>
</dbReference>
<dbReference type="STRING" id="39966.A0A369JPV1"/>
<evidence type="ECO:0000256" key="3">
    <source>
        <dbReference type="ARBA" id="ARBA00023204"/>
    </source>
</evidence>